<gene>
    <name evidence="3" type="ORF">ACFO5U_03770</name>
</gene>
<dbReference type="InterPro" id="IPR052722">
    <property type="entry name" value="PgpH_phosphodiesterase"/>
</dbReference>
<organism evidence="3 4">
    <name type="scientific">Planococcus dechangensis</name>
    <dbReference type="NCBI Taxonomy" id="1176255"/>
    <lineage>
        <taxon>Bacteria</taxon>
        <taxon>Bacillati</taxon>
        <taxon>Bacillota</taxon>
        <taxon>Bacilli</taxon>
        <taxon>Bacillales</taxon>
        <taxon>Caryophanaceae</taxon>
        <taxon>Planococcus</taxon>
    </lineage>
</organism>
<keyword evidence="1" id="KW-0812">Transmembrane</keyword>
<dbReference type="EMBL" id="JBHSGL010000005">
    <property type="protein sequence ID" value="MFC4711954.1"/>
    <property type="molecule type" value="Genomic_DNA"/>
</dbReference>
<dbReference type="Gene3D" id="1.10.3210.10">
    <property type="entry name" value="Hypothetical protein af1432"/>
    <property type="match status" value="1"/>
</dbReference>
<comment type="caution">
    <text evidence="3">The sequence shown here is derived from an EMBL/GenBank/DDBJ whole genome shotgun (WGS) entry which is preliminary data.</text>
</comment>
<feature type="transmembrane region" description="Helical" evidence="1">
    <location>
        <begin position="364"/>
        <end position="383"/>
    </location>
</feature>
<dbReference type="SUPFAM" id="SSF109604">
    <property type="entry name" value="HD-domain/PDEase-like"/>
    <property type="match status" value="1"/>
</dbReference>
<dbReference type="InterPro" id="IPR011621">
    <property type="entry name" value="Metal-dep_PHydrolase_7TM_intra"/>
</dbReference>
<dbReference type="NCBIfam" id="TIGR00277">
    <property type="entry name" value="HDIG"/>
    <property type="match status" value="1"/>
</dbReference>
<feature type="transmembrane region" description="Helical" evidence="1">
    <location>
        <begin position="413"/>
        <end position="435"/>
    </location>
</feature>
<evidence type="ECO:0000259" key="2">
    <source>
        <dbReference type="SMART" id="SM00471"/>
    </source>
</evidence>
<feature type="transmembrane region" description="Helical" evidence="1">
    <location>
        <begin position="447"/>
        <end position="471"/>
    </location>
</feature>
<feature type="transmembrane region" description="Helical" evidence="1">
    <location>
        <begin position="312"/>
        <end position="334"/>
    </location>
</feature>
<feature type="transmembrane region" description="Helical" evidence="1">
    <location>
        <begin position="282"/>
        <end position="300"/>
    </location>
</feature>
<name>A0ABV9MAE0_9BACL</name>
<dbReference type="InterPro" id="IPR003607">
    <property type="entry name" value="HD/PDEase_dom"/>
</dbReference>
<evidence type="ECO:0000256" key="1">
    <source>
        <dbReference type="SAM" id="Phobius"/>
    </source>
</evidence>
<dbReference type="Pfam" id="PF07698">
    <property type="entry name" value="7TM-7TMR_HD"/>
    <property type="match status" value="1"/>
</dbReference>
<dbReference type="Proteomes" id="UP001595932">
    <property type="component" value="Unassembled WGS sequence"/>
</dbReference>
<dbReference type="Pfam" id="PF01966">
    <property type="entry name" value="HD"/>
    <property type="match status" value="1"/>
</dbReference>
<feature type="transmembrane region" description="Helical" evidence="1">
    <location>
        <begin position="340"/>
        <end position="359"/>
    </location>
</feature>
<dbReference type="InterPro" id="IPR006674">
    <property type="entry name" value="HD_domain"/>
</dbReference>
<feature type="domain" description="HD/PDEase" evidence="2">
    <location>
        <begin position="500"/>
        <end position="654"/>
    </location>
</feature>
<keyword evidence="4" id="KW-1185">Reference proteome</keyword>
<dbReference type="RefSeq" id="WP_377276836.1">
    <property type="nucleotide sequence ID" value="NZ_JBHSGL010000005.1"/>
</dbReference>
<dbReference type="Pfam" id="PF07697">
    <property type="entry name" value="7TMR-HDED"/>
    <property type="match status" value="1"/>
</dbReference>
<sequence>MTGWIRRICKRFGAPAVLIGISFVTTIMMFGFLYDTIATDTYDVELFQLSHETIRAAKTVEDPVRTERERERAAQEVQPSYRFVEEISSNQATVVESLFRYVYEAKQAVTADEEQEEPEPANYDSALTELRESIRLLEQNENGLQLTDDMLLSLLVLDEEVLLRTQRQLRNEVLSVMQEPLRESGVLQARNDVEQSIRQNDQIPASAIAAAVAIARANIIANEVINEELTEDQIEQARASVEPTRILQGQVLIQEGQLIDREVYRQLELAGMTEQRSNYRPGAALSLFVLITTGLLLLVVQSSKVDGIKKAIRLTIVFGVILMSLSIMKLLELISGNFDVVIDFIYPTALAGILVRLLIDERTAVYVTVLLSACAGMMLQSGYSGVFQMDAALYVLFGGLAGIYLIRSGSRNIHILPISLAVGGVHLLYVAFYLLMNQSQYTSSEVAFYAAAAIAAGLLSGTLATGLLPLFEAAFGILSTMKLIELSNPNHPLLKKILTETPGTYHHSVMVANLSDAACEAIGADGLLARVGCYYHDIGKTVNPQYFIENQSHGNLHDQLPPEKSRDLILAHAKDGAAILRKHKMPKELIDIAEQHHGTTLLKFFFYKAKEQNEKLSEKQYRYDGPKPQTRENAIIMIADSLEAAVRSMKSPSPEKIREMVDSITEDKLKDGQFDDCDITLKELRKAKAVMCETLNGIFHSRIAYPEEKNNGGRKPNADD</sequence>
<keyword evidence="1" id="KW-1133">Transmembrane helix</keyword>
<dbReference type="InterPro" id="IPR006675">
    <property type="entry name" value="HDIG_dom"/>
</dbReference>
<dbReference type="PANTHER" id="PTHR36442">
    <property type="entry name" value="CYCLIC-DI-AMP PHOSPHODIESTERASE PGPH"/>
    <property type="match status" value="1"/>
</dbReference>
<evidence type="ECO:0000313" key="4">
    <source>
        <dbReference type="Proteomes" id="UP001595932"/>
    </source>
</evidence>
<protein>
    <submittedName>
        <fullName evidence="3">HD family phosphohydrolase</fullName>
    </submittedName>
</protein>
<accession>A0ABV9MAE0</accession>
<proteinExistence type="predicted"/>
<feature type="transmembrane region" description="Helical" evidence="1">
    <location>
        <begin position="12"/>
        <end position="34"/>
    </location>
</feature>
<dbReference type="SMART" id="SM00471">
    <property type="entry name" value="HDc"/>
    <property type="match status" value="1"/>
</dbReference>
<keyword evidence="1" id="KW-0472">Membrane</keyword>
<dbReference type="PANTHER" id="PTHR36442:SF1">
    <property type="entry name" value="CYCLIC-DI-AMP PHOSPHODIESTERASE PGPH"/>
    <property type="match status" value="1"/>
</dbReference>
<evidence type="ECO:0000313" key="3">
    <source>
        <dbReference type="EMBL" id="MFC4711954.1"/>
    </source>
</evidence>
<reference evidence="4" key="1">
    <citation type="journal article" date="2019" name="Int. J. Syst. Evol. Microbiol.">
        <title>The Global Catalogue of Microorganisms (GCM) 10K type strain sequencing project: providing services to taxonomists for standard genome sequencing and annotation.</title>
        <authorList>
            <consortium name="The Broad Institute Genomics Platform"/>
            <consortium name="The Broad Institute Genome Sequencing Center for Infectious Disease"/>
            <person name="Wu L."/>
            <person name="Ma J."/>
        </authorList>
    </citation>
    <scope>NUCLEOTIDE SEQUENCE [LARGE SCALE GENOMIC DNA]</scope>
    <source>
        <strain evidence="4">CGMCC 1.12151</strain>
    </source>
</reference>
<dbReference type="InterPro" id="IPR011624">
    <property type="entry name" value="Metal-dep_PHydrolase_7TM_extra"/>
</dbReference>
<dbReference type="CDD" id="cd00077">
    <property type="entry name" value="HDc"/>
    <property type="match status" value="1"/>
</dbReference>